<comment type="caution">
    <text evidence="2">The sequence shown here is derived from an EMBL/GenBank/DDBJ whole genome shotgun (WGS) entry which is preliminary data.</text>
</comment>
<evidence type="ECO:0000313" key="2">
    <source>
        <dbReference type="EMBL" id="RLQ94822.1"/>
    </source>
</evidence>
<evidence type="ECO:0000256" key="1">
    <source>
        <dbReference type="SAM" id="Coils"/>
    </source>
</evidence>
<proteinExistence type="predicted"/>
<sequence>MTTLYKSIVEEAEKELADLMNDIFIRELRESLVKIEGLDEKILKRVSTLSVLEESVDEVRTTTRRSIAKLKKEVEEKLETSFASYQEMYTDSIEETKKAIVEKLEFNDGRINELAKDQQQIKETLNFLLKNNQKVLQQLDSILTQQENGINHMKDHSAHIVNSLKKEQTEQFHQFDEQLQKASATLLNKYDKKTMELESTLKEEIVELQGSLTALKSEQEETIKIVSQNNQAHEEEVFIQKQNLKKVGWIVGCGVGLQICLEVIGFFLN</sequence>
<dbReference type="RefSeq" id="WP_121680985.1">
    <property type="nucleotide sequence ID" value="NZ_RCVZ01000008.1"/>
</dbReference>
<evidence type="ECO:0000313" key="3">
    <source>
        <dbReference type="Proteomes" id="UP000276770"/>
    </source>
</evidence>
<organism evidence="2 3">
    <name type="scientific">Falsibacillus albus</name>
    <dbReference type="NCBI Taxonomy" id="2478915"/>
    <lineage>
        <taxon>Bacteria</taxon>
        <taxon>Bacillati</taxon>
        <taxon>Bacillota</taxon>
        <taxon>Bacilli</taxon>
        <taxon>Bacillales</taxon>
        <taxon>Bacillaceae</taxon>
        <taxon>Falsibacillus</taxon>
    </lineage>
</organism>
<dbReference type="Proteomes" id="UP000276770">
    <property type="component" value="Unassembled WGS sequence"/>
</dbReference>
<protein>
    <submittedName>
        <fullName evidence="2">Uncharacterized protein</fullName>
    </submittedName>
</protein>
<feature type="coiled-coil region" evidence="1">
    <location>
        <begin position="198"/>
        <end position="236"/>
    </location>
</feature>
<dbReference type="EMBL" id="RCVZ01000008">
    <property type="protein sequence ID" value="RLQ94822.1"/>
    <property type="molecule type" value="Genomic_DNA"/>
</dbReference>
<keyword evidence="3" id="KW-1185">Reference proteome</keyword>
<dbReference type="AlphaFoldDB" id="A0A3L7K2A4"/>
<keyword evidence="1" id="KW-0175">Coiled coil</keyword>
<reference evidence="2 3" key="1">
    <citation type="submission" date="2018-10" db="EMBL/GenBank/DDBJ databases">
        <title>Falsibacillus sp. genome draft.</title>
        <authorList>
            <person name="Shi S."/>
        </authorList>
    </citation>
    <scope>NUCLEOTIDE SEQUENCE [LARGE SCALE GENOMIC DNA]</scope>
    <source>
        <strain evidence="2 3">GY 10110</strain>
    </source>
</reference>
<name>A0A3L7K2A4_9BACI</name>
<gene>
    <name evidence="2" type="ORF">D9X91_12590</name>
</gene>
<accession>A0A3L7K2A4</accession>